<dbReference type="InterPro" id="IPR035969">
    <property type="entry name" value="Rab-GAP_TBC_sf"/>
</dbReference>
<keyword evidence="6" id="KW-1185">Reference proteome</keyword>
<reference evidence="5" key="1">
    <citation type="submission" date="2021-03" db="EMBL/GenBank/DDBJ databases">
        <title>Comparative genomics and phylogenomic investigation of the class Geoglossomycetes provide insights into ecological specialization and systematics.</title>
        <authorList>
            <person name="Melie T."/>
            <person name="Pirro S."/>
            <person name="Miller A.N."/>
            <person name="Quandt A."/>
        </authorList>
    </citation>
    <scope>NUCLEOTIDE SEQUENCE</scope>
    <source>
        <strain evidence="5">CAQ_001_2017</strain>
    </source>
</reference>
<dbReference type="Pfam" id="PF00566">
    <property type="entry name" value="RabGAP-TBC"/>
    <property type="match status" value="1"/>
</dbReference>
<dbReference type="Gene3D" id="1.10.8.1310">
    <property type="match status" value="1"/>
</dbReference>
<feature type="domain" description="Rab-GAP TBC" evidence="4">
    <location>
        <begin position="77"/>
        <end position="266"/>
    </location>
</feature>
<dbReference type="AlphaFoldDB" id="A0A9P8LET3"/>
<dbReference type="GO" id="GO:0005096">
    <property type="term" value="F:GTPase activator activity"/>
    <property type="evidence" value="ECO:0007669"/>
    <property type="project" value="UniProtKB-KW"/>
</dbReference>
<dbReference type="PANTHER" id="PTHR20913:SF7">
    <property type="entry name" value="RE60063P"/>
    <property type="match status" value="1"/>
</dbReference>
<dbReference type="Gene3D" id="1.10.472.80">
    <property type="entry name" value="Ypt/Rab-GAP domain of gyp1p, domain 3"/>
    <property type="match status" value="1"/>
</dbReference>
<evidence type="ECO:0000256" key="3">
    <source>
        <dbReference type="SAM" id="Phobius"/>
    </source>
</evidence>
<keyword evidence="3" id="KW-1133">Transmembrane helix</keyword>
<dbReference type="EMBL" id="JAGHQM010000225">
    <property type="protein sequence ID" value="KAH0563281.1"/>
    <property type="molecule type" value="Genomic_DNA"/>
</dbReference>
<dbReference type="Proteomes" id="UP000750711">
    <property type="component" value="Unassembled WGS sequence"/>
</dbReference>
<dbReference type="InterPro" id="IPR000195">
    <property type="entry name" value="Rab-GAP-TBC_dom"/>
</dbReference>
<name>A0A9P8LET3_9PEZI</name>
<evidence type="ECO:0000259" key="4">
    <source>
        <dbReference type="PROSITE" id="PS50086"/>
    </source>
</evidence>
<dbReference type="PROSITE" id="PS50086">
    <property type="entry name" value="TBC_RABGAP"/>
    <property type="match status" value="1"/>
</dbReference>
<keyword evidence="3" id="KW-0472">Membrane</keyword>
<feature type="compositionally biased region" description="Basic and acidic residues" evidence="2">
    <location>
        <begin position="21"/>
        <end position="35"/>
    </location>
</feature>
<feature type="transmembrane region" description="Helical" evidence="3">
    <location>
        <begin position="384"/>
        <end position="404"/>
    </location>
</feature>
<dbReference type="SUPFAM" id="SSF47923">
    <property type="entry name" value="Ypt/Rab-GAP domain of gyp1p"/>
    <property type="match status" value="2"/>
</dbReference>
<evidence type="ECO:0000313" key="6">
    <source>
        <dbReference type="Proteomes" id="UP000750711"/>
    </source>
</evidence>
<dbReference type="FunFam" id="1.10.472.80:FF:000060">
    <property type="entry name" value="TBC domain protein, putative"/>
    <property type="match status" value="1"/>
</dbReference>
<dbReference type="PANTHER" id="PTHR20913">
    <property type="entry name" value="TBC1 DOMAIN FAMILY MEMBER 20/GTPASE"/>
    <property type="match status" value="1"/>
</dbReference>
<gene>
    <name evidence="5" type="ORF">GP486_002152</name>
</gene>
<comment type="caution">
    <text evidence="5">The sequence shown here is derived from an EMBL/GenBank/DDBJ whole genome shotgun (WGS) entry which is preliminary data.</text>
</comment>
<accession>A0A9P8LET3</accession>
<organism evidence="5 6">
    <name type="scientific">Trichoglossum hirsutum</name>
    <dbReference type="NCBI Taxonomy" id="265104"/>
    <lineage>
        <taxon>Eukaryota</taxon>
        <taxon>Fungi</taxon>
        <taxon>Dikarya</taxon>
        <taxon>Ascomycota</taxon>
        <taxon>Pezizomycotina</taxon>
        <taxon>Geoglossomycetes</taxon>
        <taxon>Geoglossales</taxon>
        <taxon>Geoglossaceae</taxon>
        <taxon>Trichoglossum</taxon>
    </lineage>
</organism>
<dbReference type="SMART" id="SM00164">
    <property type="entry name" value="TBC"/>
    <property type="match status" value="1"/>
</dbReference>
<proteinExistence type="predicted"/>
<dbReference type="GO" id="GO:0006888">
    <property type="term" value="P:endoplasmic reticulum to Golgi vesicle-mediated transport"/>
    <property type="evidence" value="ECO:0007669"/>
    <property type="project" value="TreeGrafter"/>
</dbReference>
<evidence type="ECO:0000313" key="5">
    <source>
        <dbReference type="EMBL" id="KAH0563281.1"/>
    </source>
</evidence>
<sequence length="425" mass="47714">MDEKTNACENHTGDIGPVGVAERRERGKPPARCEKPPAGQERTLSDEEAHKVRLVEEACQARDRAALAQLAVSKHGLVLDRLRKIAWPLLLGCGDSGCSGGGKERGLAWRALPRHDDEDQVKLDVNRSFIYYPSDRSPKEIERRKAELSDLIVAVLRRYPFLCYFQGYHDICQVLLLVLGAEDSCLAVSHLSLLRIRDFMLPSLSPALSHLRLLPPILSAVNPELCNHLSQTQPFFALAATLTLYAHDIQEYGDIARLFDVLLARETVFSVYLFAVIVLRRKEELFDIPPDEPEMLHSVLSKLPKPLDLESLISETISLFALHPPESISEWRSISASSVLKTSRYPAQCADQTLEDGIGYYKKQVTELRRAEVRKNVVTAMWRYRRPAGAAGIAILGVVLAWWIRRNTGVGGGIMTGAFFRRIWQ</sequence>
<keyword evidence="3" id="KW-0812">Transmembrane</keyword>
<keyword evidence="1" id="KW-0343">GTPase activation</keyword>
<dbReference type="InterPro" id="IPR045913">
    <property type="entry name" value="TBC20/Gyp8-like"/>
</dbReference>
<evidence type="ECO:0000256" key="1">
    <source>
        <dbReference type="ARBA" id="ARBA00022468"/>
    </source>
</evidence>
<dbReference type="GO" id="GO:0005789">
    <property type="term" value="C:endoplasmic reticulum membrane"/>
    <property type="evidence" value="ECO:0007669"/>
    <property type="project" value="TreeGrafter"/>
</dbReference>
<evidence type="ECO:0000256" key="2">
    <source>
        <dbReference type="SAM" id="MobiDB-lite"/>
    </source>
</evidence>
<protein>
    <recommendedName>
        <fullName evidence="4">Rab-GAP TBC domain-containing protein</fullName>
    </recommendedName>
</protein>
<feature type="region of interest" description="Disordered" evidence="2">
    <location>
        <begin position="1"/>
        <end position="47"/>
    </location>
</feature>